<evidence type="ECO:0000313" key="2">
    <source>
        <dbReference type="Proteomes" id="UP000473525"/>
    </source>
</evidence>
<dbReference type="InterPro" id="IPR011990">
    <property type="entry name" value="TPR-like_helical_dom_sf"/>
</dbReference>
<gene>
    <name evidence="1" type="ORF">GON03_19480</name>
</gene>
<protein>
    <submittedName>
        <fullName evidence="1">Tetratricopeptide repeat protein</fullName>
    </submittedName>
</protein>
<organism evidence="1 2">
    <name type="scientific">Nocardioides agri</name>
    <dbReference type="NCBI Taxonomy" id="2682843"/>
    <lineage>
        <taxon>Bacteria</taxon>
        <taxon>Bacillati</taxon>
        <taxon>Actinomycetota</taxon>
        <taxon>Actinomycetes</taxon>
        <taxon>Propionibacteriales</taxon>
        <taxon>Nocardioidaceae</taxon>
        <taxon>Nocardioides</taxon>
    </lineage>
</organism>
<accession>A0A6L6XXF5</accession>
<dbReference type="AlphaFoldDB" id="A0A6L6XXF5"/>
<keyword evidence="2" id="KW-1185">Reference proteome</keyword>
<dbReference type="Proteomes" id="UP000473525">
    <property type="component" value="Unassembled WGS sequence"/>
</dbReference>
<dbReference type="RefSeq" id="WP_157346219.1">
    <property type="nucleotide sequence ID" value="NZ_WSEK01000005.1"/>
</dbReference>
<proteinExistence type="predicted"/>
<evidence type="ECO:0000313" key="1">
    <source>
        <dbReference type="EMBL" id="MVQ51367.1"/>
    </source>
</evidence>
<dbReference type="Gene3D" id="1.25.40.10">
    <property type="entry name" value="Tetratricopeptide repeat domain"/>
    <property type="match status" value="1"/>
</dbReference>
<dbReference type="EMBL" id="WSEK01000005">
    <property type="protein sequence ID" value="MVQ51367.1"/>
    <property type="molecule type" value="Genomic_DNA"/>
</dbReference>
<comment type="caution">
    <text evidence="1">The sequence shown here is derived from an EMBL/GenBank/DDBJ whole genome shotgun (WGS) entry which is preliminary data.</text>
</comment>
<reference evidence="1 2" key="1">
    <citation type="submission" date="2019-12" db="EMBL/GenBank/DDBJ databases">
        <authorList>
            <person name="Huq M.A."/>
        </authorList>
    </citation>
    <scope>NUCLEOTIDE SEQUENCE [LARGE SCALE GENOMIC DNA]</scope>
    <source>
        <strain evidence="1 2">MAH-18</strain>
    </source>
</reference>
<dbReference type="SUPFAM" id="SSF48452">
    <property type="entry name" value="TPR-like"/>
    <property type="match status" value="1"/>
</dbReference>
<name>A0A6L6XXF5_9ACTN</name>
<sequence length="136" mass="15270">MNDDMLPVPRVVFPDQAAPESAYRTAYDLLSRRAPKEALEVLEPALADEPDNTGLLALRAWAYLIRAQLQRAEADLEHLVEENPADDWAQHALGRCLERQSRFEEALPHLRLAAAMSGDPDHGLAVLRVEEHLNRS</sequence>